<proteinExistence type="predicted"/>
<protein>
    <recommendedName>
        <fullName evidence="2">mRNA capping enzyme adenylation domain-containing protein</fullName>
    </recommendedName>
</protein>
<dbReference type="EMBL" id="MN739931">
    <property type="protein sequence ID" value="QHT78405.1"/>
    <property type="molecule type" value="Genomic_DNA"/>
</dbReference>
<name>A0A6C0HE37_9ZZZZ</name>
<accession>A0A6C0HE37</accession>
<dbReference type="AlphaFoldDB" id="A0A6C0HE37"/>
<organism evidence="1">
    <name type="scientific">viral metagenome</name>
    <dbReference type="NCBI Taxonomy" id="1070528"/>
    <lineage>
        <taxon>unclassified sequences</taxon>
        <taxon>metagenomes</taxon>
        <taxon>organismal metagenomes</taxon>
    </lineage>
</organism>
<evidence type="ECO:0008006" key="2">
    <source>
        <dbReference type="Google" id="ProtNLM"/>
    </source>
</evidence>
<evidence type="ECO:0000313" key="1">
    <source>
        <dbReference type="EMBL" id="QHT78405.1"/>
    </source>
</evidence>
<sequence length="335" mass="39742">MQLTDYEQNALLKGFPNAELSYETNVHNKVQNADYILAIPDGKKFFAWFTVHKKQNVCVLMEIGYNKQICNIQLAQCCFRDELAFGTIFYGTIFKYDNHRFFSIENLLHYKGKDFSVESFDCKLESLGQIFSREIQQRAYTRHSVVFGLPVFHNSITELMKMIPLLPYKIKHLQFREKKKGQGNHCFNLAYSDSISLTDNIYQRNSTPGMKQSREKVFQIRPDIQNDIYHLFTCAKESDDGYYGIAYVPDYKSSVMMNKLFRNIKENENLDALEESDAEDEFEDVREDKFVYLERQYNMVCEYNYKFKKWTPLRIAQKNERVVTREELKLMNFVF</sequence>
<reference evidence="1" key="1">
    <citation type="journal article" date="2020" name="Nature">
        <title>Giant virus diversity and host interactions through global metagenomics.</title>
        <authorList>
            <person name="Schulz F."/>
            <person name="Roux S."/>
            <person name="Paez-Espino D."/>
            <person name="Jungbluth S."/>
            <person name="Walsh D.A."/>
            <person name="Denef V.J."/>
            <person name="McMahon K.D."/>
            <person name="Konstantinidis K.T."/>
            <person name="Eloe-Fadrosh E.A."/>
            <person name="Kyrpides N.C."/>
            <person name="Woyke T."/>
        </authorList>
    </citation>
    <scope>NUCLEOTIDE SEQUENCE</scope>
    <source>
        <strain evidence="1">GVMAG-M-3300023179-91</strain>
    </source>
</reference>